<reference evidence="1 2" key="1">
    <citation type="submission" date="2019-09" db="EMBL/GenBank/DDBJ databases">
        <authorList>
            <person name="Chandra G."/>
            <person name="Truman W A."/>
        </authorList>
    </citation>
    <scope>NUCLEOTIDE SEQUENCE [LARGE SCALE GENOMIC DNA]</scope>
    <source>
        <strain evidence="1">PS870</strain>
    </source>
</reference>
<evidence type="ECO:0000313" key="2">
    <source>
        <dbReference type="Proteomes" id="UP000349468"/>
    </source>
</evidence>
<dbReference type="RefSeq" id="WP_122687176.1">
    <property type="nucleotide sequence ID" value="NZ_CABVIK010000013.1"/>
</dbReference>
<gene>
    <name evidence="1" type="ORF">PS870_03906</name>
</gene>
<sequence length="167" mass="18418">MNAIQNALKIAVQKQIEYRNQANTASSDALLAWEAQLSGLMESIEEWIQPLYDLDGFTAEAKTSAYLVTDSSGREEEREGSSLRLSFSDTSILIAPKHFKVEGNLTTATGSVEVYGEGMVAPYEITYINGHFDSIRRQGNNLSFGELTFNKILAAEVPRLKPPIVEA</sequence>
<name>A0A5E7WD77_PSEFL</name>
<dbReference type="AlphaFoldDB" id="A0A5E7WD77"/>
<accession>A0A5E7WD77</accession>
<dbReference type="Proteomes" id="UP000349468">
    <property type="component" value="Unassembled WGS sequence"/>
</dbReference>
<dbReference type="EMBL" id="CABVIK010000013">
    <property type="protein sequence ID" value="VVP22725.1"/>
    <property type="molecule type" value="Genomic_DNA"/>
</dbReference>
<organism evidence="1 2">
    <name type="scientific">Pseudomonas fluorescens</name>
    <dbReference type="NCBI Taxonomy" id="294"/>
    <lineage>
        <taxon>Bacteria</taxon>
        <taxon>Pseudomonadati</taxon>
        <taxon>Pseudomonadota</taxon>
        <taxon>Gammaproteobacteria</taxon>
        <taxon>Pseudomonadales</taxon>
        <taxon>Pseudomonadaceae</taxon>
        <taxon>Pseudomonas</taxon>
    </lineage>
</organism>
<protein>
    <submittedName>
        <fullName evidence="1">Uncharacterized protein</fullName>
    </submittedName>
</protein>
<proteinExistence type="predicted"/>
<evidence type="ECO:0000313" key="1">
    <source>
        <dbReference type="EMBL" id="VVP22725.1"/>
    </source>
</evidence>